<gene>
    <name evidence="3" type="ORF">FGO68_gene9073</name>
</gene>
<comment type="caution">
    <text evidence="3">The sequence shown here is derived from an EMBL/GenBank/DDBJ whole genome shotgun (WGS) entry which is preliminary data.</text>
</comment>
<dbReference type="Gene3D" id="3.30.450.40">
    <property type="match status" value="1"/>
</dbReference>
<keyword evidence="1" id="KW-0175">Coiled coil</keyword>
<dbReference type="AlphaFoldDB" id="A0A8J8P156"/>
<feature type="region of interest" description="Disordered" evidence="2">
    <location>
        <begin position="876"/>
        <end position="903"/>
    </location>
</feature>
<sequence length="1254" mass="143676">MRSSIGQNESPGKDTADTRMDYFKPDNSQSGPWPGGPGATDSQSFYQLYNNGSNATNIITIKEDSRKQNIKQRNQAKRSSDYQGSLSPFNNDSMKHSDTKNLLQSIATASGVGLLNQSVLLPHVTKGGDFQQVNHRNNRFMQLYNASSSIQYIQQSQEQQYSGFKIKKFQNVNSSLLKGEHLDSPTEASLHNNNSSPLKERYKQPTQFQGEVSLAQIGTRQNFQARMLSTSEIRELNEKISNTIASQQNQMNHSRFALKREFQSLGRESQEIYEKKQRAAKILKNYSSINGRIKGYNAGEQEIDLYAFQKKYLNSKTSLGNISSSIIGSKLQGDHLQRVDEEFEKEALGTRNAYHTNTTDKAKLNQESFVKRLDEVFSTSKKTRLIQSNGGIFMSEASQGERLSTDVGSSLALKTSILSNQMAIEHKQRMKKQLEDKIRLKMLEAKVKARRGEIKAQVEKNEGLKYEVERQTTVNEALGQQVFKLSQIASASNLDFGSDHHGSSIIHQPSILSQNSSVHLSQPNFITDEYRVHSMYQNVVSQEIERERFLMKGFLDNMKNTSAKQSESLQSLKEERKQLLAMIKRHKEMITSLKVTEQKAVLNRFEDVTNSDIRSQHPHGNHHQMNFNFPSILLDHTKLSPEKKVQMTLQQASKSPSTHNLAVATNNNTTRNEHLSHDNSTKGLLHNEVVHHINLKDIAHHSHNNSAHQGSVVSHKSQGQYVDILKFEKFNSMIKSLMKVERTFDYIMTFLYNIQIAFDCQKCTFFLLNDRLREEYIQEFINPPPPGSTLKELAVRDKYKQYLHTVMFDDTQSVEDTALLAIARGPSELCGGLIFPSVITIEKETVRQSDKMAYAVKYHKDDEEILGVIQLEYHHQKGQGKDKEEEKGHKRRASQTHNGQQYHERSAYKFTRFTSSDEKTLKIFSTLLALRLERSIFVRDARAKAQDRIDAIQMLRVLGQARTFKTMIRRAGDELQKFFGFGDCGVLFYNGKRNQLFTIQQKIGNKEEEEENGDEDDEENSMMLNKDEVAQLEGEYLIRYEQAKELRKAQLLKQKNDPMNDFIIKQKEILWFPCTLGLTNRAFKEGYICFNNIVQKRSRCPVSPLTDKQLKQKRLRTAQHEFMDDIDNSLGAKNIENYVILSIVDHNGHSNGMLQLFNFKEPITRIQLERLRAMSKFIGGCLENITEFLKTLQTVFGMQISLGACKNQVKEALYVVQHKLSDCRELELPVNLMRKCTEKMEQLNAALDWGDYDV</sequence>
<evidence type="ECO:0000256" key="2">
    <source>
        <dbReference type="SAM" id="MobiDB-lite"/>
    </source>
</evidence>
<dbReference type="InterPro" id="IPR029016">
    <property type="entry name" value="GAF-like_dom_sf"/>
</dbReference>
<evidence type="ECO:0000256" key="1">
    <source>
        <dbReference type="SAM" id="Coils"/>
    </source>
</evidence>
<feature type="region of interest" description="Disordered" evidence="2">
    <location>
        <begin position="1"/>
        <end position="47"/>
    </location>
</feature>
<protein>
    <submittedName>
        <fullName evidence="3">Uncharacterized protein</fullName>
    </submittedName>
</protein>
<organism evidence="3 4">
    <name type="scientific">Halteria grandinella</name>
    <dbReference type="NCBI Taxonomy" id="5974"/>
    <lineage>
        <taxon>Eukaryota</taxon>
        <taxon>Sar</taxon>
        <taxon>Alveolata</taxon>
        <taxon>Ciliophora</taxon>
        <taxon>Intramacronucleata</taxon>
        <taxon>Spirotrichea</taxon>
        <taxon>Stichotrichia</taxon>
        <taxon>Sporadotrichida</taxon>
        <taxon>Halteriidae</taxon>
        <taxon>Halteria</taxon>
    </lineage>
</organism>
<feature type="coiled-coil region" evidence="1">
    <location>
        <begin position="555"/>
        <end position="589"/>
    </location>
</feature>
<feature type="compositionally biased region" description="Basic and acidic residues" evidence="2">
    <location>
        <begin position="876"/>
        <end position="888"/>
    </location>
</feature>
<feature type="compositionally biased region" description="Polar residues" evidence="2">
    <location>
        <begin position="1"/>
        <end position="10"/>
    </location>
</feature>
<feature type="compositionally biased region" description="Basic and acidic residues" evidence="2">
    <location>
        <begin position="11"/>
        <end position="24"/>
    </location>
</feature>
<feature type="compositionally biased region" description="Polar residues" evidence="2">
    <location>
        <begin position="81"/>
        <end position="92"/>
    </location>
</feature>
<name>A0A8J8P156_HALGN</name>
<proteinExistence type="predicted"/>
<dbReference type="EMBL" id="RRYP01001378">
    <property type="protein sequence ID" value="TNV86032.1"/>
    <property type="molecule type" value="Genomic_DNA"/>
</dbReference>
<keyword evidence="4" id="KW-1185">Reference proteome</keyword>
<evidence type="ECO:0000313" key="3">
    <source>
        <dbReference type="EMBL" id="TNV86032.1"/>
    </source>
</evidence>
<reference evidence="3" key="1">
    <citation type="submission" date="2019-06" db="EMBL/GenBank/DDBJ databases">
        <authorList>
            <person name="Zheng W."/>
        </authorList>
    </citation>
    <scope>NUCLEOTIDE SEQUENCE</scope>
    <source>
        <strain evidence="3">QDHG01</strain>
    </source>
</reference>
<dbReference type="Proteomes" id="UP000785679">
    <property type="component" value="Unassembled WGS sequence"/>
</dbReference>
<evidence type="ECO:0000313" key="4">
    <source>
        <dbReference type="Proteomes" id="UP000785679"/>
    </source>
</evidence>
<accession>A0A8J8P156</accession>
<dbReference type="OrthoDB" id="10654354at2759"/>
<feature type="region of interest" description="Disordered" evidence="2">
    <location>
        <begin position="65"/>
        <end position="96"/>
    </location>
</feature>